<dbReference type="RefSeq" id="WP_140595215.1">
    <property type="nucleotide sequence ID" value="NZ_VFWZ01000006.1"/>
</dbReference>
<dbReference type="InterPro" id="IPR026444">
    <property type="entry name" value="Secre_tail"/>
</dbReference>
<feature type="region of interest" description="Disordered" evidence="2">
    <location>
        <begin position="1"/>
        <end position="20"/>
    </location>
</feature>
<dbReference type="InterPro" id="IPR010869">
    <property type="entry name" value="DUF1501"/>
</dbReference>
<evidence type="ECO:0000313" key="3">
    <source>
        <dbReference type="EMBL" id="TPN83908.1"/>
    </source>
</evidence>
<reference evidence="3 4" key="1">
    <citation type="submission" date="2019-06" db="EMBL/GenBank/DDBJ databases">
        <authorList>
            <person name="Meng X."/>
        </authorList>
    </citation>
    <scope>NUCLEOTIDE SEQUENCE [LARGE SCALE GENOMIC DNA]</scope>
    <source>
        <strain evidence="3 4">M625</strain>
    </source>
</reference>
<name>A0A504J7N2_9FLAO</name>
<sequence length="537" mass="60004">MCNTHHNKIKQNNAGCNHQDHKKWNRRSFLQALGMVGGGAVTFANTALSVVKPSPLSVALNESETDRVLILIRLKGGNDGLNTIVPINQYDTYANARPSIRIKEDQLFNLDSNFGMPNYAQKLERMWGDGKMKVVHGVGYNDSSLSHFKGSDIWASSDVTRTQNNGWLGRYFENLYPDYLVNPPEKPVAIQIGSNGNLIFEGDDLNFAFSAADPKKLFDIAQNGTLYDFDNLPDCTYGEKVGFLKGVANTTFTYAGVINEAYEKSNDYGDYPDNNLSRQLSIISRLIKGNLGTKVYLVTIGSFDTHNDQPNRHQELISQLTETISYFYEDLGDAGWDDKVVAMTISEFGRRVKQNGSNGTDHGTAAPVMLFGKGLEGNGFIGEHPDLTQLTKNGDMTHSVDFRQLYASVMKEWLCIDENLVKQVLLGEEYESLDLGFSCSSSIENPITDNEQIFEHLVTYSENQSFLHITNTKSAHVDISLYNLTGQKVATLRNEVMIEGKHIINIKEASKTNLAEGFYAYRIVTNKKKYSKPVMIL</sequence>
<evidence type="ECO:0000256" key="2">
    <source>
        <dbReference type="SAM" id="MobiDB-lite"/>
    </source>
</evidence>
<dbReference type="PANTHER" id="PTHR43737:SF1">
    <property type="entry name" value="DUF1501 DOMAIN-CONTAINING PROTEIN"/>
    <property type="match status" value="1"/>
</dbReference>
<dbReference type="PANTHER" id="PTHR43737">
    <property type="entry name" value="BLL7424 PROTEIN"/>
    <property type="match status" value="1"/>
</dbReference>
<dbReference type="OrthoDB" id="9779968at2"/>
<comment type="caution">
    <text evidence="3">The sequence shown here is derived from an EMBL/GenBank/DDBJ whole genome shotgun (WGS) entry which is preliminary data.</text>
</comment>
<evidence type="ECO:0000313" key="4">
    <source>
        <dbReference type="Proteomes" id="UP000315540"/>
    </source>
</evidence>
<dbReference type="NCBIfam" id="TIGR01409">
    <property type="entry name" value="TAT_signal_seq"/>
    <property type="match status" value="1"/>
</dbReference>
<gene>
    <name evidence="3" type="ORF">FHK87_18255</name>
</gene>
<dbReference type="Pfam" id="PF07394">
    <property type="entry name" value="DUF1501"/>
    <property type="match status" value="1"/>
</dbReference>
<proteinExistence type="predicted"/>
<evidence type="ECO:0000256" key="1">
    <source>
        <dbReference type="ARBA" id="ARBA00022729"/>
    </source>
</evidence>
<dbReference type="InterPro" id="IPR019546">
    <property type="entry name" value="TAT_signal_bac_arc"/>
</dbReference>
<dbReference type="NCBIfam" id="TIGR04183">
    <property type="entry name" value="Por_Secre_tail"/>
    <property type="match status" value="1"/>
</dbReference>
<dbReference type="AlphaFoldDB" id="A0A504J7N2"/>
<dbReference type="Proteomes" id="UP000315540">
    <property type="component" value="Unassembled WGS sequence"/>
</dbReference>
<keyword evidence="4" id="KW-1185">Reference proteome</keyword>
<protein>
    <submittedName>
        <fullName evidence="3">DUF1501 domain-containing protein</fullName>
    </submittedName>
</protein>
<accession>A0A504J7N2</accession>
<keyword evidence="1" id="KW-0732">Signal</keyword>
<organism evidence="3 4">
    <name type="scientific">Aquimarina algicola</name>
    <dbReference type="NCBI Taxonomy" id="2589995"/>
    <lineage>
        <taxon>Bacteria</taxon>
        <taxon>Pseudomonadati</taxon>
        <taxon>Bacteroidota</taxon>
        <taxon>Flavobacteriia</taxon>
        <taxon>Flavobacteriales</taxon>
        <taxon>Flavobacteriaceae</taxon>
        <taxon>Aquimarina</taxon>
    </lineage>
</organism>
<dbReference type="EMBL" id="VFWZ01000006">
    <property type="protein sequence ID" value="TPN83908.1"/>
    <property type="molecule type" value="Genomic_DNA"/>
</dbReference>